<name>A0A1I1A798_9PSEU</name>
<reference evidence="2" key="1">
    <citation type="submission" date="2016-10" db="EMBL/GenBank/DDBJ databases">
        <authorList>
            <person name="Varghese N."/>
            <person name="Submissions S."/>
        </authorList>
    </citation>
    <scope>NUCLEOTIDE SEQUENCE [LARGE SCALE GENOMIC DNA]</scope>
    <source>
        <strain evidence="2">CGMCC 4.3568</strain>
    </source>
</reference>
<protein>
    <submittedName>
        <fullName evidence="1">Uncharacterized protein</fullName>
    </submittedName>
</protein>
<sequence length="86" mass="9953">MAIIGPQRVLANSEMVRVPCREPFQFHAFPLFFGPWYLGKPARPFDMEVEMNRILRLGTRIWLRPEITDVPITSTVSTSPVDRPVR</sequence>
<gene>
    <name evidence="1" type="ORF">SAMN05216266_108250</name>
</gene>
<evidence type="ECO:0000313" key="1">
    <source>
        <dbReference type="EMBL" id="SFB33831.1"/>
    </source>
</evidence>
<accession>A0A1I1A798</accession>
<evidence type="ECO:0000313" key="2">
    <source>
        <dbReference type="Proteomes" id="UP000243799"/>
    </source>
</evidence>
<dbReference type="RefSeq" id="WP_143101838.1">
    <property type="nucleotide sequence ID" value="NZ_FOKG01000008.1"/>
</dbReference>
<organism evidence="1 2">
    <name type="scientific">Amycolatopsis marina</name>
    <dbReference type="NCBI Taxonomy" id="490629"/>
    <lineage>
        <taxon>Bacteria</taxon>
        <taxon>Bacillati</taxon>
        <taxon>Actinomycetota</taxon>
        <taxon>Actinomycetes</taxon>
        <taxon>Pseudonocardiales</taxon>
        <taxon>Pseudonocardiaceae</taxon>
        <taxon>Amycolatopsis</taxon>
    </lineage>
</organism>
<proteinExistence type="predicted"/>
<dbReference type="EMBL" id="FOKG01000008">
    <property type="protein sequence ID" value="SFB33831.1"/>
    <property type="molecule type" value="Genomic_DNA"/>
</dbReference>
<dbReference type="AlphaFoldDB" id="A0A1I1A798"/>
<dbReference type="Proteomes" id="UP000243799">
    <property type="component" value="Unassembled WGS sequence"/>
</dbReference>
<keyword evidence="2" id="KW-1185">Reference proteome</keyword>